<name>A0ABR7YWD5_9PSED</name>
<dbReference type="Pfam" id="PF01370">
    <property type="entry name" value="Epimerase"/>
    <property type="match status" value="1"/>
</dbReference>
<dbReference type="PANTHER" id="PTHR48079">
    <property type="entry name" value="PROTEIN YEEZ"/>
    <property type="match status" value="1"/>
</dbReference>
<proteinExistence type="predicted"/>
<gene>
    <name evidence="2" type="ORF">HAQ05_01945</name>
</gene>
<reference evidence="2 3" key="1">
    <citation type="journal article" date="2020" name="Insects">
        <title>Bacteria Belonging to Pseudomonas typographi sp. nov. from the Bark Beetle Ips typographus Have Genomic Potential to Aid in the Host Ecology.</title>
        <authorList>
            <person name="Peral-Aranega E."/>
            <person name="Saati-Santamaria Z."/>
            <person name="Kolarik M."/>
            <person name="Rivas R."/>
            <person name="Garcia-Fraile P."/>
        </authorList>
    </citation>
    <scope>NUCLEOTIDE SEQUENCE [LARGE SCALE GENOMIC DNA]</scope>
    <source>
        <strain evidence="2 3">CA3A</strain>
    </source>
</reference>
<feature type="domain" description="NAD-dependent epimerase/dehydratase" evidence="1">
    <location>
        <begin position="3"/>
        <end position="229"/>
    </location>
</feature>
<dbReference type="SUPFAM" id="SSF51735">
    <property type="entry name" value="NAD(P)-binding Rossmann-fold domains"/>
    <property type="match status" value="1"/>
</dbReference>
<dbReference type="Gene3D" id="3.40.50.720">
    <property type="entry name" value="NAD(P)-binding Rossmann-like Domain"/>
    <property type="match status" value="1"/>
</dbReference>
<dbReference type="InterPro" id="IPR036291">
    <property type="entry name" value="NAD(P)-bd_dom_sf"/>
</dbReference>
<evidence type="ECO:0000313" key="2">
    <source>
        <dbReference type="EMBL" id="MBD1597479.1"/>
    </source>
</evidence>
<dbReference type="RefSeq" id="WP_190416905.1">
    <property type="nucleotide sequence ID" value="NZ_JAAOCA010000002.1"/>
</dbReference>
<evidence type="ECO:0000259" key="1">
    <source>
        <dbReference type="Pfam" id="PF01370"/>
    </source>
</evidence>
<dbReference type="InterPro" id="IPR001509">
    <property type="entry name" value="Epimerase_deHydtase"/>
</dbReference>
<dbReference type="PANTHER" id="PTHR48079:SF6">
    <property type="entry name" value="NAD(P)-BINDING DOMAIN-CONTAINING PROTEIN-RELATED"/>
    <property type="match status" value="1"/>
</dbReference>
<comment type="caution">
    <text evidence="2">The sequence shown here is derived from an EMBL/GenBank/DDBJ whole genome shotgun (WGS) entry which is preliminary data.</text>
</comment>
<evidence type="ECO:0000313" key="3">
    <source>
        <dbReference type="Proteomes" id="UP000805841"/>
    </source>
</evidence>
<accession>A0ABR7YWD5</accession>
<keyword evidence="3" id="KW-1185">Reference proteome</keyword>
<protein>
    <submittedName>
        <fullName evidence="2">NAD-dependent epimerase/dehydratase family protein</fullName>
    </submittedName>
</protein>
<organism evidence="2 3">
    <name type="scientific">Pseudomonas typographi</name>
    <dbReference type="NCBI Taxonomy" id="2715964"/>
    <lineage>
        <taxon>Bacteria</taxon>
        <taxon>Pseudomonadati</taxon>
        <taxon>Pseudomonadota</taxon>
        <taxon>Gammaproteobacteria</taxon>
        <taxon>Pseudomonadales</taxon>
        <taxon>Pseudomonadaceae</taxon>
        <taxon>Pseudomonas</taxon>
    </lineage>
</organism>
<sequence length="336" mass="36647">MNILVTGAGGFIGGRFARVALEQGWSVRACSRRPDSVPPLQHMGAQCLQGDLADSAFAQRLCMGIDTVVHAAGPSDIWAPAPVLQRDILGATENIVEACLSAHVRRLVYVSTADLYLSGRAREQVREKQIPPRQRSLYGRLRFIAEQRVFGAEAFGLQVVVLRPTRIVGAGAGTGQWLPRLLRLHAKGRLQIVGNGLNRVDFTSANNLCLALLLAVQADDAAQGRAFNISNGAPVPLWDALNYVARQLQLPPIARYQHPAWAHAKALLAEAACRAWPGRPRPVITLGDVARLNEDFTLDITRARHDLGYTAPASLWDGLDEFSQGWKALDTSGKYR</sequence>
<dbReference type="InterPro" id="IPR051783">
    <property type="entry name" value="NAD(P)-dependent_oxidoreduct"/>
</dbReference>
<dbReference type="Proteomes" id="UP000805841">
    <property type="component" value="Unassembled WGS sequence"/>
</dbReference>
<dbReference type="EMBL" id="JAAOCA010000002">
    <property type="protein sequence ID" value="MBD1597479.1"/>
    <property type="molecule type" value="Genomic_DNA"/>
</dbReference>